<feature type="transmembrane region" description="Helical" evidence="4">
    <location>
        <begin position="119"/>
        <end position="137"/>
    </location>
</feature>
<dbReference type="PANTHER" id="PTHR31938">
    <property type="entry name" value="NUCLEAR SPECKLE SPLICING REGULATORY PROTEIN 1"/>
    <property type="match status" value="1"/>
</dbReference>
<keyword evidence="4" id="KW-1133">Transmembrane helix</keyword>
<evidence type="ECO:0000256" key="2">
    <source>
        <dbReference type="ARBA" id="ARBA00023054"/>
    </source>
</evidence>
<feature type="compositionally biased region" description="Basic and acidic residues" evidence="3">
    <location>
        <begin position="579"/>
        <end position="654"/>
    </location>
</feature>
<gene>
    <name evidence="5" type="ORF">CTOB1V02_LOCUS10970</name>
</gene>
<dbReference type="InterPro" id="IPR018612">
    <property type="entry name" value="NSRP1_N"/>
</dbReference>
<comment type="similarity">
    <text evidence="1">Belongs to the NSRP1 family.</text>
</comment>
<feature type="region of interest" description="Disordered" evidence="3">
    <location>
        <begin position="19"/>
        <end position="42"/>
    </location>
</feature>
<dbReference type="PANTHER" id="PTHR31938:SF4">
    <property type="entry name" value="NUCLEAR SPECKLE SPLICING REGULATORY PROTEIN 1"/>
    <property type="match status" value="1"/>
</dbReference>
<feature type="compositionally biased region" description="Basic and acidic residues" evidence="3">
    <location>
        <begin position="476"/>
        <end position="490"/>
    </location>
</feature>
<keyword evidence="4" id="KW-0472">Membrane</keyword>
<feature type="compositionally biased region" description="Basic residues" evidence="3">
    <location>
        <begin position="491"/>
        <end position="501"/>
    </location>
</feature>
<feature type="transmembrane region" description="Helical" evidence="4">
    <location>
        <begin position="149"/>
        <end position="169"/>
    </location>
</feature>
<protein>
    <submittedName>
        <fullName evidence="5">Uncharacterized protein</fullName>
    </submittedName>
</protein>
<evidence type="ECO:0000256" key="4">
    <source>
        <dbReference type="SAM" id="Phobius"/>
    </source>
</evidence>
<organism evidence="5">
    <name type="scientific">Cyprideis torosa</name>
    <dbReference type="NCBI Taxonomy" id="163714"/>
    <lineage>
        <taxon>Eukaryota</taxon>
        <taxon>Metazoa</taxon>
        <taxon>Ecdysozoa</taxon>
        <taxon>Arthropoda</taxon>
        <taxon>Crustacea</taxon>
        <taxon>Oligostraca</taxon>
        <taxon>Ostracoda</taxon>
        <taxon>Podocopa</taxon>
        <taxon>Podocopida</taxon>
        <taxon>Cytherocopina</taxon>
        <taxon>Cytheroidea</taxon>
        <taxon>Cytherideidae</taxon>
        <taxon>Cyprideis</taxon>
    </lineage>
</organism>
<proteinExistence type="inferred from homology"/>
<feature type="region of interest" description="Disordered" evidence="3">
    <location>
        <begin position="416"/>
        <end position="654"/>
    </location>
</feature>
<dbReference type="EMBL" id="OB665729">
    <property type="protein sequence ID" value="CAD7233147.1"/>
    <property type="molecule type" value="Genomic_DNA"/>
</dbReference>
<accession>A0A7R8WRF1</accession>
<feature type="compositionally biased region" description="Basic and acidic residues" evidence="3">
    <location>
        <begin position="519"/>
        <end position="545"/>
    </location>
</feature>
<feature type="compositionally biased region" description="Basic and acidic residues" evidence="3">
    <location>
        <begin position="552"/>
        <end position="571"/>
    </location>
</feature>
<sequence length="682" mass="78722">MKRDNSLLGQSIHEKFSSESEFLKRSSAHKHSRRSKNVEDPRFHEKQVFRVEANGDPFKHLRPESPVKIQISENDPRIDVASSDPVPLWMLFLMLFLYFILGCVLHLQTSEDRDVSSILLSPILLLTLTSAEGLIAETSCSSKSVTRELLNLAYSCFGIVFLLTLLMLAPIKGRRAGNCGYPEDKEICGGRHARKKKGTALSEEPSTIREKVSTRLFLERKQQPEELYGLIIPNKKGAKQILDSSAASSRGEGPAAAALEKLKGTNIFERIESPEDSEEEGEITDDWVAETQKARAKASKTVAEEAPDLDPTLYQYDEVYDEIEEQKNKRAVGSLASAGVVVAKPKAKYISDLKVAAEKRQRDRDRRNERRIQKEREKEGEMFADKEQFVTTAYRKKLEELKQAELEEERQKKLEELTDVTKQSDMRGFYGHLYKQTFQDEGGVKKEVEPKPERAESVEREAPETKGGSVEEEEESPPKRRKVEDTPPKARKDKRANLRQRRTSESEEEEAETKSPSTNERRDRSKRAVDDKENRSRDRSKDGEGRRRRSSKDRDSQRNKNGDTRESEKGRNPRRTSRERRSSRDRDKGKDSHRGAKEKDRGAKERDRSAKERDRSAKDKEKEHRREDKKNEAKSSGEEKKRKEKERRTLEEIFQKRTVGEVFQAARQRYLERKEQRESRES</sequence>
<evidence type="ECO:0000256" key="1">
    <source>
        <dbReference type="ARBA" id="ARBA00010126"/>
    </source>
</evidence>
<evidence type="ECO:0000256" key="3">
    <source>
        <dbReference type="SAM" id="MobiDB-lite"/>
    </source>
</evidence>
<keyword evidence="2" id="KW-0175">Coiled coil</keyword>
<keyword evidence="4" id="KW-0812">Transmembrane</keyword>
<dbReference type="OrthoDB" id="446635at2759"/>
<feature type="transmembrane region" description="Helical" evidence="4">
    <location>
        <begin position="86"/>
        <end position="107"/>
    </location>
</feature>
<feature type="compositionally biased region" description="Basic residues" evidence="3">
    <location>
        <begin position="26"/>
        <end position="35"/>
    </location>
</feature>
<name>A0A7R8WRF1_9CRUS</name>
<feature type="compositionally biased region" description="Basic and acidic residues" evidence="3">
    <location>
        <begin position="442"/>
        <end position="464"/>
    </location>
</feature>
<reference evidence="5" key="1">
    <citation type="submission" date="2020-11" db="EMBL/GenBank/DDBJ databases">
        <authorList>
            <person name="Tran Van P."/>
        </authorList>
    </citation>
    <scope>NUCLEOTIDE SEQUENCE</scope>
</reference>
<dbReference type="InterPro" id="IPR042816">
    <property type="entry name" value="Nsrp1"/>
</dbReference>
<dbReference type="GO" id="GO:0000381">
    <property type="term" value="P:regulation of alternative mRNA splicing, via spliceosome"/>
    <property type="evidence" value="ECO:0007669"/>
    <property type="project" value="InterPro"/>
</dbReference>
<feature type="region of interest" description="Disordered" evidence="3">
    <location>
        <begin position="357"/>
        <end position="383"/>
    </location>
</feature>
<dbReference type="AlphaFoldDB" id="A0A7R8WRF1"/>
<evidence type="ECO:0000313" key="5">
    <source>
        <dbReference type="EMBL" id="CAD7233147.1"/>
    </source>
</evidence>
<dbReference type="Pfam" id="PF09745">
    <property type="entry name" value="NSRP1_N"/>
    <property type="match status" value="1"/>
</dbReference>